<dbReference type="InterPro" id="IPR035907">
    <property type="entry name" value="Hppk_sf"/>
</dbReference>
<dbReference type="UniPathway" id="UPA00077">
    <property type="reaction ID" value="UER00155"/>
</dbReference>
<dbReference type="EMBL" id="CP012365">
    <property type="protein sequence ID" value="AKX59871.1"/>
    <property type="molecule type" value="Genomic_DNA"/>
</dbReference>
<reference evidence="9 10" key="1">
    <citation type="journal article" date="2015" name="Genome Announc.">
        <title>Genome Sequences of Oblitimonas alkaliphila gen. nov. sp. nov. (Proposed), a Novel Bacterium of the Pseudomonadaceae Family.</title>
        <authorList>
            <person name="Lauer A.C."/>
            <person name="Nicholson A.C."/>
            <person name="Humrighouse B.W."/>
            <person name="Emery B."/>
            <person name="Drobish A."/>
            <person name="Juieng P."/>
            <person name="Loparev V."/>
            <person name="McQuiston J.R."/>
        </authorList>
    </citation>
    <scope>NUCLEOTIDE SEQUENCE [LARGE SCALE GENOMIC DNA]</scope>
    <source>
        <strain evidence="9 10">E5571</strain>
    </source>
</reference>
<evidence type="ECO:0000256" key="5">
    <source>
        <dbReference type="ARBA" id="ARBA00022777"/>
    </source>
</evidence>
<keyword evidence="7" id="KW-0289">Folate biosynthesis</keyword>
<evidence type="ECO:0000313" key="9">
    <source>
        <dbReference type="EMBL" id="AKX59871.1"/>
    </source>
</evidence>
<dbReference type="GO" id="GO:0003848">
    <property type="term" value="F:2-amino-4-hydroxy-6-hydroxymethyldihydropteridine diphosphokinase activity"/>
    <property type="evidence" value="ECO:0007669"/>
    <property type="project" value="UniProtKB-EC"/>
</dbReference>
<organism evidence="9 10">
    <name type="scientific">Thiopseudomonas alkaliphila</name>
    <dbReference type="NCBI Taxonomy" id="1697053"/>
    <lineage>
        <taxon>Bacteria</taxon>
        <taxon>Pseudomonadati</taxon>
        <taxon>Pseudomonadota</taxon>
        <taxon>Gammaproteobacteria</taxon>
        <taxon>Pseudomonadales</taxon>
        <taxon>Pseudomonadaceae</taxon>
        <taxon>Thiopseudomonas</taxon>
    </lineage>
</organism>
<feature type="domain" description="7,8-dihydro-6-hydroxymethylpterin-pyrophosphokinase" evidence="8">
    <location>
        <begin position="8"/>
        <end position="128"/>
    </location>
</feature>
<evidence type="ECO:0000256" key="1">
    <source>
        <dbReference type="ARBA" id="ARBA00005051"/>
    </source>
</evidence>
<protein>
    <recommendedName>
        <fullName evidence="2">2-amino-4-hydroxy-6-hydroxymethyldihydropteridine diphosphokinase</fullName>
        <ecNumber evidence="2">2.7.6.3</ecNumber>
    </recommendedName>
</protein>
<dbReference type="GO" id="GO:0005524">
    <property type="term" value="F:ATP binding"/>
    <property type="evidence" value="ECO:0007669"/>
    <property type="project" value="UniProtKB-KW"/>
</dbReference>
<dbReference type="CDD" id="cd00483">
    <property type="entry name" value="HPPK"/>
    <property type="match status" value="1"/>
</dbReference>
<keyword evidence="6" id="KW-0067">ATP-binding</keyword>
<keyword evidence="10" id="KW-1185">Reference proteome</keyword>
<comment type="pathway">
    <text evidence="1">Cofactor biosynthesis; tetrahydrofolate biosynthesis; 2-amino-4-hydroxy-6-hydroxymethyl-7,8-dihydropteridine diphosphate from 7,8-dihydroneopterin triphosphate: step 4/4.</text>
</comment>
<keyword evidence="3" id="KW-0808">Transferase</keyword>
<dbReference type="Proteomes" id="UP000063953">
    <property type="component" value="Chromosome"/>
</dbReference>
<evidence type="ECO:0000256" key="2">
    <source>
        <dbReference type="ARBA" id="ARBA00013253"/>
    </source>
</evidence>
<gene>
    <name evidence="9" type="ORF">AKN88_07975</name>
</gene>
<proteinExistence type="predicted"/>
<dbReference type="SUPFAM" id="SSF55083">
    <property type="entry name" value="6-hydroxymethyl-7,8-dihydropterin pyrophosphokinase, HPPK"/>
    <property type="match status" value="1"/>
</dbReference>
<evidence type="ECO:0000256" key="6">
    <source>
        <dbReference type="ARBA" id="ARBA00022840"/>
    </source>
</evidence>
<dbReference type="Gene3D" id="3.30.70.560">
    <property type="entry name" value="7,8-Dihydro-6-hydroxymethylpterin-pyrophosphokinase HPPK"/>
    <property type="match status" value="1"/>
</dbReference>
<dbReference type="GO" id="GO:0046656">
    <property type="term" value="P:folic acid biosynthetic process"/>
    <property type="evidence" value="ECO:0007669"/>
    <property type="project" value="UniProtKB-KW"/>
</dbReference>
<dbReference type="Pfam" id="PF01288">
    <property type="entry name" value="HPPK"/>
    <property type="match status" value="1"/>
</dbReference>
<sequence>MPINHCVYLGLGSNTHPKHHLPQGLNLLQQLVGPVECSPVFESEAIGINTANFYNLVVRVMTPLSLVELVAELKAIERRAGREAAQKQRIPLDIDILLFDQQITQQPVAIPHADIITRAFVLWPLALLAGEVMHPLLQQSMAQLWAENQLKQQLWPIQLHWQGQALTPETLLQQGRAAVTANS</sequence>
<dbReference type="STRING" id="1697053.AKN87_10365"/>
<evidence type="ECO:0000259" key="8">
    <source>
        <dbReference type="Pfam" id="PF01288"/>
    </source>
</evidence>
<dbReference type="PANTHER" id="PTHR43071:SF2">
    <property type="entry name" value="2-AMINO-4-HYDROXY-6-HYDROXYMETHYLDIHYDROPTERIDINE PYROPHOSPHOKINASE"/>
    <property type="match status" value="1"/>
</dbReference>
<evidence type="ECO:0000256" key="3">
    <source>
        <dbReference type="ARBA" id="ARBA00022679"/>
    </source>
</evidence>
<dbReference type="GO" id="GO:0016301">
    <property type="term" value="F:kinase activity"/>
    <property type="evidence" value="ECO:0007669"/>
    <property type="project" value="UniProtKB-KW"/>
</dbReference>
<keyword evidence="4" id="KW-0547">Nucleotide-binding</keyword>
<dbReference type="InterPro" id="IPR000550">
    <property type="entry name" value="Hppk"/>
</dbReference>
<dbReference type="RefSeq" id="WP_053101044.1">
    <property type="nucleotide sequence ID" value="NZ_CP012365.1"/>
</dbReference>
<dbReference type="AlphaFoldDB" id="A0A0K1XEV4"/>
<keyword evidence="5" id="KW-0418">Kinase</keyword>
<dbReference type="GO" id="GO:0046654">
    <property type="term" value="P:tetrahydrofolate biosynthetic process"/>
    <property type="evidence" value="ECO:0007669"/>
    <property type="project" value="UniProtKB-UniPathway"/>
</dbReference>
<evidence type="ECO:0000256" key="7">
    <source>
        <dbReference type="ARBA" id="ARBA00022909"/>
    </source>
</evidence>
<evidence type="ECO:0000313" key="10">
    <source>
        <dbReference type="Proteomes" id="UP000063953"/>
    </source>
</evidence>
<dbReference type="NCBIfam" id="TIGR01498">
    <property type="entry name" value="folK"/>
    <property type="match status" value="1"/>
</dbReference>
<dbReference type="PANTHER" id="PTHR43071">
    <property type="entry name" value="2-AMINO-4-HYDROXY-6-HYDROXYMETHYLDIHYDROPTERIDINE PYROPHOSPHOKINASE"/>
    <property type="match status" value="1"/>
</dbReference>
<evidence type="ECO:0000256" key="4">
    <source>
        <dbReference type="ARBA" id="ARBA00022741"/>
    </source>
</evidence>
<name>A0A0K1XEV4_9GAMM</name>
<accession>A0A0K1XEV4</accession>
<dbReference type="EC" id="2.7.6.3" evidence="2"/>